<dbReference type="Proteomes" id="UP000325081">
    <property type="component" value="Unassembled WGS sequence"/>
</dbReference>
<protein>
    <submittedName>
        <fullName evidence="2">F-box family protein</fullName>
    </submittedName>
</protein>
<gene>
    <name evidence="2" type="ORF">STAS_04376</name>
</gene>
<name>A0A5A7P712_STRAF</name>
<feature type="region of interest" description="Disordered" evidence="1">
    <location>
        <begin position="180"/>
        <end position="209"/>
    </location>
</feature>
<feature type="compositionally biased region" description="Polar residues" evidence="1">
    <location>
        <begin position="330"/>
        <end position="342"/>
    </location>
</feature>
<accession>A0A5A7P712</accession>
<evidence type="ECO:0000256" key="1">
    <source>
        <dbReference type="SAM" id="MobiDB-lite"/>
    </source>
</evidence>
<feature type="region of interest" description="Disordered" evidence="1">
    <location>
        <begin position="367"/>
        <end position="388"/>
    </location>
</feature>
<keyword evidence="3" id="KW-1185">Reference proteome</keyword>
<feature type="region of interest" description="Disordered" evidence="1">
    <location>
        <begin position="1"/>
        <end position="21"/>
    </location>
</feature>
<feature type="compositionally biased region" description="Basic and acidic residues" evidence="1">
    <location>
        <begin position="194"/>
        <end position="205"/>
    </location>
</feature>
<proteinExistence type="predicted"/>
<evidence type="ECO:0000313" key="2">
    <source>
        <dbReference type="EMBL" id="GER28570.1"/>
    </source>
</evidence>
<feature type="region of interest" description="Disordered" evidence="1">
    <location>
        <begin position="329"/>
        <end position="355"/>
    </location>
</feature>
<dbReference type="PANTHER" id="PTHR36062:SF1">
    <property type="entry name" value="OS01G0687300 PROTEIN"/>
    <property type="match status" value="1"/>
</dbReference>
<comment type="caution">
    <text evidence="2">The sequence shown here is derived from an EMBL/GenBank/DDBJ whole genome shotgun (WGS) entry which is preliminary data.</text>
</comment>
<organism evidence="2 3">
    <name type="scientific">Striga asiatica</name>
    <name type="common">Asiatic witchweed</name>
    <name type="synonym">Buchnera asiatica</name>
    <dbReference type="NCBI Taxonomy" id="4170"/>
    <lineage>
        <taxon>Eukaryota</taxon>
        <taxon>Viridiplantae</taxon>
        <taxon>Streptophyta</taxon>
        <taxon>Embryophyta</taxon>
        <taxon>Tracheophyta</taxon>
        <taxon>Spermatophyta</taxon>
        <taxon>Magnoliopsida</taxon>
        <taxon>eudicotyledons</taxon>
        <taxon>Gunneridae</taxon>
        <taxon>Pentapetalae</taxon>
        <taxon>asterids</taxon>
        <taxon>lamiids</taxon>
        <taxon>Lamiales</taxon>
        <taxon>Orobanchaceae</taxon>
        <taxon>Buchnereae</taxon>
        <taxon>Striga</taxon>
    </lineage>
</organism>
<dbReference type="OrthoDB" id="649277at2759"/>
<feature type="compositionally biased region" description="Polar residues" evidence="1">
    <location>
        <begin position="1"/>
        <end position="19"/>
    </location>
</feature>
<dbReference type="EMBL" id="BKCP01002780">
    <property type="protein sequence ID" value="GER28570.1"/>
    <property type="molecule type" value="Genomic_DNA"/>
</dbReference>
<dbReference type="InterPro" id="IPR037476">
    <property type="entry name" value="PCH1"/>
</dbReference>
<feature type="compositionally biased region" description="Basic and acidic residues" evidence="1">
    <location>
        <begin position="375"/>
        <end position="388"/>
    </location>
</feature>
<dbReference type="AlphaFoldDB" id="A0A5A7P712"/>
<sequence length="477" mass="52683">MSQQIRHSINNSTRRSPQSYHDPWIAHWMPTANNTTSAERDYHTPRPIQAVCGDIKPLEFACEDVGTSSKSSASAGVPFLSNVNSSGEAISNNPLGSKKTRIVPYYDYLEKRKGKSVVVSSSMSLANETSISACREDFSSSLLCSRDWFKKNNAVEINKINMPVHFNLLPFSSRGKGGVNLSPLSSSSGSEGGKNAESDECKVTVRTEASAETETMEMDFLKDEKVNPVYMFISIIKQFSLSIPVGTTSTPSIKAFNIDLNSRPPKATVPSRETEHQWTKTENVCPYSSKTQSLEMDMLLANAEHIISKPSTINPDILDPSNRWVKRLKTSSPNLNPSSRGTKISRPDEIFSDDNKMRSQLRNILNSGIISSGPDNKHEGKKKISGDKNEDEEFDMVCGGKESKELLLSNAWIKRWLAKGVTDKKTDASGDSNGDKLENKRFPSIGAMALMAKAMRGLPACEIQKRGPITVWNTKTF</sequence>
<evidence type="ECO:0000313" key="3">
    <source>
        <dbReference type="Proteomes" id="UP000325081"/>
    </source>
</evidence>
<dbReference type="GO" id="GO:0010099">
    <property type="term" value="P:regulation of photomorphogenesis"/>
    <property type="evidence" value="ECO:0007669"/>
    <property type="project" value="InterPro"/>
</dbReference>
<reference evidence="3" key="1">
    <citation type="journal article" date="2019" name="Curr. Biol.">
        <title>Genome Sequence of Striga asiatica Provides Insight into the Evolution of Plant Parasitism.</title>
        <authorList>
            <person name="Yoshida S."/>
            <person name="Kim S."/>
            <person name="Wafula E.K."/>
            <person name="Tanskanen J."/>
            <person name="Kim Y.M."/>
            <person name="Honaas L."/>
            <person name="Yang Z."/>
            <person name="Spallek T."/>
            <person name="Conn C.E."/>
            <person name="Ichihashi Y."/>
            <person name="Cheong K."/>
            <person name="Cui S."/>
            <person name="Der J.P."/>
            <person name="Gundlach H."/>
            <person name="Jiao Y."/>
            <person name="Hori C."/>
            <person name="Ishida J.K."/>
            <person name="Kasahara H."/>
            <person name="Kiba T."/>
            <person name="Kim M.S."/>
            <person name="Koo N."/>
            <person name="Laohavisit A."/>
            <person name="Lee Y.H."/>
            <person name="Lumba S."/>
            <person name="McCourt P."/>
            <person name="Mortimer J.C."/>
            <person name="Mutuku J.M."/>
            <person name="Nomura T."/>
            <person name="Sasaki-Sekimoto Y."/>
            <person name="Seto Y."/>
            <person name="Wang Y."/>
            <person name="Wakatake T."/>
            <person name="Sakakibara H."/>
            <person name="Demura T."/>
            <person name="Yamaguchi S."/>
            <person name="Yoneyama K."/>
            <person name="Manabe R.I."/>
            <person name="Nelson D.C."/>
            <person name="Schulman A.H."/>
            <person name="Timko M.P."/>
            <person name="dePamphilis C.W."/>
            <person name="Choi D."/>
            <person name="Shirasu K."/>
        </authorList>
    </citation>
    <scope>NUCLEOTIDE SEQUENCE [LARGE SCALE GENOMIC DNA]</scope>
    <source>
        <strain evidence="3">cv. UVA1</strain>
    </source>
</reference>
<dbReference type="PANTHER" id="PTHR36062">
    <property type="entry name" value="OS01G0687300 PROTEIN"/>
    <property type="match status" value="1"/>
</dbReference>
<feature type="compositionally biased region" description="Basic and acidic residues" evidence="1">
    <location>
        <begin position="345"/>
        <end position="355"/>
    </location>
</feature>
<feature type="compositionally biased region" description="Low complexity" evidence="1">
    <location>
        <begin position="180"/>
        <end position="193"/>
    </location>
</feature>